<evidence type="ECO:0000313" key="7">
    <source>
        <dbReference type="Proteomes" id="UP000572635"/>
    </source>
</evidence>
<dbReference type="Pfam" id="PF13545">
    <property type="entry name" value="HTH_Crp_2"/>
    <property type="match status" value="1"/>
</dbReference>
<evidence type="ECO:0000313" key="6">
    <source>
        <dbReference type="EMBL" id="MBB5436078.1"/>
    </source>
</evidence>
<dbReference type="GO" id="GO:0003700">
    <property type="term" value="F:DNA-binding transcription factor activity"/>
    <property type="evidence" value="ECO:0007669"/>
    <property type="project" value="TreeGrafter"/>
</dbReference>
<sequence length="231" mass="24725">MGRQGFGALVSDDQWTLFLRAGSTRKFADGEPIIRQGEREDVVHMLAEGTVKVTAVRPDGIEALLALRGPGEALGEMSALTGRARSATVAASGGPCTTRVLSGHQFRLLLHRQELHGALLEHLVLRQTEGESVRTEITVLPSGQRIAAALLRLAALTGTDVGAAPGGKRGVVLRLGLSQREIGDWVGLSRASVAAEFRRLRDCGVIRTGRQYIAVLDVDRLRRISEGDPPA</sequence>
<evidence type="ECO:0000256" key="1">
    <source>
        <dbReference type="ARBA" id="ARBA00023015"/>
    </source>
</evidence>
<dbReference type="Pfam" id="PF00027">
    <property type="entry name" value="cNMP_binding"/>
    <property type="match status" value="1"/>
</dbReference>
<dbReference type="InterPro" id="IPR014710">
    <property type="entry name" value="RmlC-like_jellyroll"/>
</dbReference>
<evidence type="ECO:0000259" key="5">
    <source>
        <dbReference type="PROSITE" id="PS51063"/>
    </source>
</evidence>
<dbReference type="Gene3D" id="1.10.10.10">
    <property type="entry name" value="Winged helix-like DNA-binding domain superfamily/Winged helix DNA-binding domain"/>
    <property type="match status" value="1"/>
</dbReference>
<dbReference type="SUPFAM" id="SSF51206">
    <property type="entry name" value="cAMP-binding domain-like"/>
    <property type="match status" value="1"/>
</dbReference>
<dbReference type="InterPro" id="IPR050397">
    <property type="entry name" value="Env_Response_Regulators"/>
</dbReference>
<dbReference type="SUPFAM" id="SSF46785">
    <property type="entry name" value="Winged helix' DNA-binding domain"/>
    <property type="match status" value="1"/>
</dbReference>
<dbReference type="EMBL" id="JACHDB010000002">
    <property type="protein sequence ID" value="MBB5436078.1"/>
    <property type="molecule type" value="Genomic_DNA"/>
</dbReference>
<gene>
    <name evidence="6" type="ORF">HDA36_006226</name>
</gene>
<evidence type="ECO:0000256" key="3">
    <source>
        <dbReference type="ARBA" id="ARBA00023163"/>
    </source>
</evidence>
<reference evidence="6 7" key="1">
    <citation type="submission" date="2020-08" db="EMBL/GenBank/DDBJ databases">
        <title>Sequencing the genomes of 1000 actinobacteria strains.</title>
        <authorList>
            <person name="Klenk H.-P."/>
        </authorList>
    </citation>
    <scope>NUCLEOTIDE SEQUENCE [LARGE SCALE GENOMIC DNA]</scope>
    <source>
        <strain evidence="6 7">DSM 44551</strain>
    </source>
</reference>
<comment type="caution">
    <text evidence="6">The sequence shown here is derived from an EMBL/GenBank/DDBJ whole genome shotgun (WGS) entry which is preliminary data.</text>
</comment>
<dbReference type="SMART" id="SM00419">
    <property type="entry name" value="HTH_CRP"/>
    <property type="match status" value="1"/>
</dbReference>
<feature type="domain" description="Cyclic nucleotide-binding" evidence="4">
    <location>
        <begin position="25"/>
        <end position="110"/>
    </location>
</feature>
<dbReference type="InterPro" id="IPR036390">
    <property type="entry name" value="WH_DNA-bd_sf"/>
</dbReference>
<dbReference type="CDD" id="cd00038">
    <property type="entry name" value="CAP_ED"/>
    <property type="match status" value="1"/>
</dbReference>
<name>A0A7W8QT37_9ACTN</name>
<evidence type="ECO:0000259" key="4">
    <source>
        <dbReference type="PROSITE" id="PS50042"/>
    </source>
</evidence>
<dbReference type="PANTHER" id="PTHR24567">
    <property type="entry name" value="CRP FAMILY TRANSCRIPTIONAL REGULATORY PROTEIN"/>
    <property type="match status" value="1"/>
</dbReference>
<evidence type="ECO:0000256" key="2">
    <source>
        <dbReference type="ARBA" id="ARBA00023125"/>
    </source>
</evidence>
<dbReference type="SMART" id="SM00100">
    <property type="entry name" value="cNMP"/>
    <property type="match status" value="1"/>
</dbReference>
<keyword evidence="2" id="KW-0238">DNA-binding</keyword>
<dbReference type="AlphaFoldDB" id="A0A7W8QT37"/>
<dbReference type="InterPro" id="IPR018490">
    <property type="entry name" value="cNMP-bd_dom_sf"/>
</dbReference>
<accession>A0A7W8QT37</accession>
<dbReference type="InterPro" id="IPR012318">
    <property type="entry name" value="HTH_CRP"/>
</dbReference>
<dbReference type="InterPro" id="IPR000595">
    <property type="entry name" value="cNMP-bd_dom"/>
</dbReference>
<keyword evidence="7" id="KW-1185">Reference proteome</keyword>
<feature type="domain" description="HTH crp-type" evidence="5">
    <location>
        <begin position="140"/>
        <end position="219"/>
    </location>
</feature>
<dbReference type="Gene3D" id="2.60.120.10">
    <property type="entry name" value="Jelly Rolls"/>
    <property type="match status" value="1"/>
</dbReference>
<dbReference type="PROSITE" id="PS51063">
    <property type="entry name" value="HTH_CRP_2"/>
    <property type="match status" value="1"/>
</dbReference>
<protein>
    <submittedName>
        <fullName evidence="6">CRP-like cAMP-binding protein</fullName>
    </submittedName>
</protein>
<dbReference type="InterPro" id="IPR036388">
    <property type="entry name" value="WH-like_DNA-bd_sf"/>
</dbReference>
<dbReference type="GO" id="GO:0005829">
    <property type="term" value="C:cytosol"/>
    <property type="evidence" value="ECO:0007669"/>
    <property type="project" value="TreeGrafter"/>
</dbReference>
<dbReference type="RefSeq" id="WP_184399351.1">
    <property type="nucleotide sequence ID" value="NZ_BAAAJD010000116.1"/>
</dbReference>
<dbReference type="PROSITE" id="PS50042">
    <property type="entry name" value="CNMP_BINDING_3"/>
    <property type="match status" value="1"/>
</dbReference>
<proteinExistence type="predicted"/>
<dbReference type="PANTHER" id="PTHR24567:SF74">
    <property type="entry name" value="HTH-TYPE TRANSCRIPTIONAL REGULATOR ARCR"/>
    <property type="match status" value="1"/>
</dbReference>
<keyword evidence="3" id="KW-0804">Transcription</keyword>
<dbReference type="GO" id="GO:0003677">
    <property type="term" value="F:DNA binding"/>
    <property type="evidence" value="ECO:0007669"/>
    <property type="project" value="UniProtKB-KW"/>
</dbReference>
<keyword evidence="1" id="KW-0805">Transcription regulation</keyword>
<dbReference type="Proteomes" id="UP000572635">
    <property type="component" value="Unassembled WGS sequence"/>
</dbReference>
<organism evidence="6 7">
    <name type="scientific">Nocardiopsis composta</name>
    <dbReference type="NCBI Taxonomy" id="157465"/>
    <lineage>
        <taxon>Bacteria</taxon>
        <taxon>Bacillati</taxon>
        <taxon>Actinomycetota</taxon>
        <taxon>Actinomycetes</taxon>
        <taxon>Streptosporangiales</taxon>
        <taxon>Nocardiopsidaceae</taxon>
        <taxon>Nocardiopsis</taxon>
    </lineage>
</organism>